<organism evidence="5 6">
    <name type="scientific">Cordylochernes scorpioides</name>
    <dbReference type="NCBI Taxonomy" id="51811"/>
    <lineage>
        <taxon>Eukaryota</taxon>
        <taxon>Metazoa</taxon>
        <taxon>Ecdysozoa</taxon>
        <taxon>Arthropoda</taxon>
        <taxon>Chelicerata</taxon>
        <taxon>Arachnida</taxon>
        <taxon>Pseudoscorpiones</taxon>
        <taxon>Cheliferoidea</taxon>
        <taxon>Chernetidae</taxon>
        <taxon>Cordylochernes</taxon>
    </lineage>
</organism>
<dbReference type="SUPFAM" id="SSF57850">
    <property type="entry name" value="RING/U-box"/>
    <property type="match status" value="1"/>
</dbReference>
<evidence type="ECO:0000256" key="1">
    <source>
        <dbReference type="ARBA" id="ARBA00022771"/>
    </source>
</evidence>
<proteinExistence type="predicted"/>
<feature type="domain" description="RING-type" evidence="4">
    <location>
        <begin position="79"/>
        <end position="121"/>
    </location>
</feature>
<dbReference type="InterPro" id="IPR013083">
    <property type="entry name" value="Znf_RING/FYVE/PHD"/>
</dbReference>
<evidence type="ECO:0000256" key="3">
    <source>
        <dbReference type="PROSITE-ProRule" id="PRU00175"/>
    </source>
</evidence>
<dbReference type="InterPro" id="IPR001841">
    <property type="entry name" value="Znf_RING"/>
</dbReference>
<evidence type="ECO:0000313" key="5">
    <source>
        <dbReference type="EMBL" id="UYV72479.1"/>
    </source>
</evidence>
<keyword evidence="6" id="KW-1185">Reference proteome</keyword>
<reference evidence="5 6" key="1">
    <citation type="submission" date="2022-01" db="EMBL/GenBank/DDBJ databases">
        <title>A chromosomal length assembly of Cordylochernes scorpioides.</title>
        <authorList>
            <person name="Zeh D."/>
            <person name="Zeh J."/>
        </authorList>
    </citation>
    <scope>NUCLEOTIDE SEQUENCE [LARGE SCALE GENOMIC DNA]</scope>
    <source>
        <strain evidence="5">IN4F17</strain>
        <tissue evidence="5">Whole Body</tissue>
    </source>
</reference>
<gene>
    <name evidence="5" type="ORF">LAZ67_9003311</name>
</gene>
<dbReference type="EMBL" id="CP092871">
    <property type="protein sequence ID" value="UYV72479.1"/>
    <property type="molecule type" value="Genomic_DNA"/>
</dbReference>
<evidence type="ECO:0000256" key="2">
    <source>
        <dbReference type="ARBA" id="ARBA00022833"/>
    </source>
</evidence>
<keyword evidence="1 3" id="KW-0479">Metal-binding</keyword>
<dbReference type="InterPro" id="IPR040676">
    <property type="entry name" value="DUF5641"/>
</dbReference>
<dbReference type="Proteomes" id="UP001235939">
    <property type="component" value="Chromosome 09"/>
</dbReference>
<dbReference type="Pfam" id="PF18701">
    <property type="entry name" value="DUF5641"/>
    <property type="match status" value="1"/>
</dbReference>
<accession>A0ABY6KUC9</accession>
<dbReference type="Pfam" id="PF13639">
    <property type="entry name" value="zf-RING_2"/>
    <property type="match status" value="1"/>
</dbReference>
<name>A0ABY6KUC9_9ARAC</name>
<evidence type="ECO:0000259" key="4">
    <source>
        <dbReference type="PROSITE" id="PS50089"/>
    </source>
</evidence>
<keyword evidence="2" id="KW-0862">Zinc</keyword>
<evidence type="ECO:0000313" key="6">
    <source>
        <dbReference type="Proteomes" id="UP001235939"/>
    </source>
</evidence>
<keyword evidence="1 3" id="KW-0863">Zinc-finger</keyword>
<dbReference type="Gene3D" id="3.30.40.10">
    <property type="entry name" value="Zinc/RING finger domain, C3HC4 (zinc finger)"/>
    <property type="match status" value="1"/>
</dbReference>
<dbReference type="PROSITE" id="PS50089">
    <property type="entry name" value="ZF_RING_2"/>
    <property type="match status" value="1"/>
</dbReference>
<sequence length="193" mass="22329">MENVGARCRYWLPGSNQGGTCFPAKWMMGRVVEVHRGKDGLVQVVSIRTRTGILTLVKPTCSPPFSLMVPINSGRMLNCTICLDTISQEDLCFPLNCPKYRFHLECLKTWCKQTIICPICRHEFTDIICNVSSPEYYDIMAVNSFNPTEMVNEEVPFFYDVIDEEEDYDYMDEEPYILNLSEDESYDMFDDSF</sequence>
<protein>
    <recommendedName>
        <fullName evidence="4">RING-type domain-containing protein</fullName>
    </recommendedName>
</protein>